<dbReference type="HOGENOM" id="CLU_185152_1_0_2"/>
<feature type="domain" description="TRASH" evidence="1">
    <location>
        <begin position="7"/>
        <end position="45"/>
    </location>
</feature>
<dbReference type="SUPFAM" id="SSF47240">
    <property type="entry name" value="Ferritin-like"/>
    <property type="match status" value="1"/>
</dbReference>
<dbReference type="EMBL" id="FN869859">
    <property type="protein sequence ID" value="CCC81112.1"/>
    <property type="molecule type" value="Genomic_DNA"/>
</dbReference>
<sequence length="59" mass="6879">MRAEEIDPVCGMRVDPKTSKYKVLYKGKIYYFCSEACKSEFEKNAEFYLAHGPQGMPHR</sequence>
<dbReference type="Gene3D" id="1.10.620.20">
    <property type="entry name" value="Ribonucleotide Reductase, subunit A"/>
    <property type="match status" value="1"/>
</dbReference>
<dbReference type="SMART" id="SM00746">
    <property type="entry name" value="TRASH"/>
    <property type="match status" value="1"/>
</dbReference>
<evidence type="ECO:0000259" key="1">
    <source>
        <dbReference type="SMART" id="SM00746"/>
    </source>
</evidence>
<dbReference type="KEGG" id="ttn:TTX_0444"/>
<name>G4RNG8_THETK</name>
<dbReference type="InterPro" id="IPR012348">
    <property type="entry name" value="RNR-like"/>
</dbReference>
<dbReference type="InterPro" id="IPR007029">
    <property type="entry name" value="YHS_dom"/>
</dbReference>
<keyword evidence="3" id="KW-1185">Reference proteome</keyword>
<dbReference type="GeneID" id="11263447"/>
<dbReference type="RefSeq" id="WP_014126369.1">
    <property type="nucleotide sequence ID" value="NC_016070.1"/>
</dbReference>
<dbReference type="InterPro" id="IPR011017">
    <property type="entry name" value="TRASH_dom"/>
</dbReference>
<proteinExistence type="predicted"/>
<reference evidence="2 3" key="1">
    <citation type="journal article" date="2011" name="PLoS ONE">
        <title>The complete genome sequence of Thermoproteus tenax: a physiologically versatile member of the Crenarchaeota.</title>
        <authorList>
            <person name="Siebers B."/>
            <person name="Zaparty M."/>
            <person name="Raddatz G."/>
            <person name="Tjaden B."/>
            <person name="Albers S.V."/>
            <person name="Bell S.D."/>
            <person name="Blombach F."/>
            <person name="Kletzin A."/>
            <person name="Kyrpides N."/>
            <person name="Lanz C."/>
            <person name="Plagens A."/>
            <person name="Rampp M."/>
            <person name="Rosinus A."/>
            <person name="von Jan M."/>
            <person name="Makarova K.S."/>
            <person name="Klenk H.P."/>
            <person name="Schuster S.C."/>
            <person name="Hensel R."/>
        </authorList>
    </citation>
    <scope>NUCLEOTIDE SEQUENCE [LARGE SCALE GENOMIC DNA]</scope>
    <source>
        <strain evidence="3">ATCC 35583 / DSM 2078 / JCM 9277 / NBRC 100435 / Kra 1</strain>
    </source>
</reference>
<protein>
    <recommendedName>
        <fullName evidence="1">TRASH domain-containing protein</fullName>
    </recommendedName>
</protein>
<dbReference type="OrthoDB" id="37898at2157"/>
<dbReference type="eggNOG" id="arCOG04507">
    <property type="taxonomic scope" value="Archaea"/>
</dbReference>
<dbReference type="Pfam" id="PF04945">
    <property type="entry name" value="YHS"/>
    <property type="match status" value="1"/>
</dbReference>
<dbReference type="GO" id="GO:0016491">
    <property type="term" value="F:oxidoreductase activity"/>
    <property type="evidence" value="ECO:0007669"/>
    <property type="project" value="InterPro"/>
</dbReference>
<dbReference type="AlphaFoldDB" id="G4RNG8"/>
<organism evidence="2 3">
    <name type="scientific">Thermoproteus tenax (strain ATCC 35583 / DSM 2078 / JCM 9277 / NBRC 100435 / Kra 1)</name>
    <dbReference type="NCBI Taxonomy" id="768679"/>
    <lineage>
        <taxon>Archaea</taxon>
        <taxon>Thermoproteota</taxon>
        <taxon>Thermoprotei</taxon>
        <taxon>Thermoproteales</taxon>
        <taxon>Thermoproteaceae</taxon>
        <taxon>Thermoproteus</taxon>
    </lineage>
</organism>
<evidence type="ECO:0000313" key="3">
    <source>
        <dbReference type="Proteomes" id="UP000002654"/>
    </source>
</evidence>
<evidence type="ECO:0000313" key="2">
    <source>
        <dbReference type="EMBL" id="CCC81112.1"/>
    </source>
</evidence>
<dbReference type="Proteomes" id="UP000002654">
    <property type="component" value="Chromosome"/>
</dbReference>
<dbReference type="InterPro" id="IPR009078">
    <property type="entry name" value="Ferritin-like_SF"/>
</dbReference>
<dbReference type="PATRIC" id="fig|768679.9.peg.461"/>
<dbReference type="PaxDb" id="768679-TTX_0444"/>
<gene>
    <name evidence="2" type="ordered locus">TTX_0444</name>
</gene>
<accession>G4RNG8</accession>